<dbReference type="InterPro" id="IPR017452">
    <property type="entry name" value="GPCR_Rhodpsn_7TM"/>
</dbReference>
<evidence type="ECO:0000313" key="15">
    <source>
        <dbReference type="EMBL" id="EEN52515.1"/>
    </source>
</evidence>
<dbReference type="InParanoid" id="C3Z4K9"/>
<dbReference type="AlphaFoldDB" id="C3Z4K9"/>
<evidence type="ECO:0000256" key="5">
    <source>
        <dbReference type="ARBA" id="ARBA00023040"/>
    </source>
</evidence>
<proteinExistence type="inferred from homology"/>
<feature type="transmembrane region" description="Helical" evidence="13">
    <location>
        <begin position="206"/>
        <end position="224"/>
    </location>
</feature>
<keyword evidence="7" id="KW-1015">Disulfide bond</keyword>
<dbReference type="PROSITE" id="PS50262">
    <property type="entry name" value="G_PROTEIN_RECEP_F1_2"/>
    <property type="match status" value="1"/>
</dbReference>
<keyword evidence="4 13" id="KW-1133">Transmembrane helix</keyword>
<name>C3Z4K9_BRAFL</name>
<keyword evidence="3 12" id="KW-0812">Transmembrane</keyword>
<evidence type="ECO:0000256" key="6">
    <source>
        <dbReference type="ARBA" id="ARBA00023136"/>
    </source>
</evidence>
<dbReference type="STRING" id="7739.C3Z4K9"/>
<reference evidence="15" key="1">
    <citation type="journal article" date="2008" name="Nature">
        <title>The amphioxus genome and the evolution of the chordate karyotype.</title>
        <authorList>
            <consortium name="US DOE Joint Genome Institute (JGI-PGF)"/>
            <person name="Putnam N.H."/>
            <person name="Butts T."/>
            <person name="Ferrier D.E.K."/>
            <person name="Furlong R.F."/>
            <person name="Hellsten U."/>
            <person name="Kawashima T."/>
            <person name="Robinson-Rechavi M."/>
            <person name="Shoguchi E."/>
            <person name="Terry A."/>
            <person name="Yu J.-K."/>
            <person name="Benito-Gutierrez E.L."/>
            <person name="Dubchak I."/>
            <person name="Garcia-Fernandez J."/>
            <person name="Gibson-Brown J.J."/>
            <person name="Grigoriev I.V."/>
            <person name="Horton A.C."/>
            <person name="de Jong P.J."/>
            <person name="Jurka J."/>
            <person name="Kapitonov V.V."/>
            <person name="Kohara Y."/>
            <person name="Kuroki Y."/>
            <person name="Lindquist E."/>
            <person name="Lucas S."/>
            <person name="Osoegawa K."/>
            <person name="Pennacchio L.A."/>
            <person name="Salamov A.A."/>
            <person name="Satou Y."/>
            <person name="Sauka-Spengler T."/>
            <person name="Schmutz J."/>
            <person name="Shin-I T."/>
            <person name="Toyoda A."/>
            <person name="Bronner-Fraser M."/>
            <person name="Fujiyama A."/>
            <person name="Holland L.Z."/>
            <person name="Holland P.W.H."/>
            <person name="Satoh N."/>
            <person name="Rokhsar D.S."/>
        </authorList>
    </citation>
    <scope>NUCLEOTIDE SEQUENCE [LARGE SCALE GENOMIC DNA]</scope>
    <source>
        <strain evidence="15">S238N-H82</strain>
        <tissue evidence="15">Testes</tissue>
    </source>
</reference>
<evidence type="ECO:0000256" key="10">
    <source>
        <dbReference type="ARBA" id="ARBA00023224"/>
    </source>
</evidence>
<feature type="domain" description="G-protein coupled receptors family 1 profile" evidence="14">
    <location>
        <begin position="54"/>
        <end position="231"/>
    </location>
</feature>
<keyword evidence="8 12" id="KW-0675">Receptor</keyword>
<comment type="subcellular location">
    <subcellularLocation>
        <location evidence="1">Cell membrane</location>
        <topology evidence="1">Multi-pass membrane protein</topology>
    </subcellularLocation>
</comment>
<evidence type="ECO:0000256" key="8">
    <source>
        <dbReference type="ARBA" id="ARBA00023170"/>
    </source>
</evidence>
<evidence type="ECO:0000256" key="2">
    <source>
        <dbReference type="ARBA" id="ARBA00022475"/>
    </source>
</evidence>
<dbReference type="PRINTS" id="PR00237">
    <property type="entry name" value="GPCRRHODOPSN"/>
</dbReference>
<evidence type="ECO:0000256" key="7">
    <source>
        <dbReference type="ARBA" id="ARBA00023157"/>
    </source>
</evidence>
<keyword evidence="6 13" id="KW-0472">Membrane</keyword>
<comment type="similarity">
    <text evidence="12">Belongs to the G-protein coupled receptor 1 family.</text>
</comment>
<dbReference type="PANTHER" id="PTHR24241:SF76">
    <property type="entry name" value="NEUROPEPTIDE SIFAMIDE RECEPTOR"/>
    <property type="match status" value="1"/>
</dbReference>
<dbReference type="InterPro" id="IPR005395">
    <property type="entry name" value="NPFF_rcpt"/>
</dbReference>
<dbReference type="EMBL" id="GG666580">
    <property type="protein sequence ID" value="EEN52515.1"/>
    <property type="molecule type" value="Genomic_DNA"/>
</dbReference>
<feature type="transmembrane region" description="Helical" evidence="13">
    <location>
        <begin position="34"/>
        <end position="63"/>
    </location>
</feature>
<dbReference type="Gene3D" id="1.20.1070.10">
    <property type="entry name" value="Rhodopsin 7-helix transmembrane proteins"/>
    <property type="match status" value="2"/>
</dbReference>
<dbReference type="GO" id="GO:0008188">
    <property type="term" value="F:neuropeptide receptor activity"/>
    <property type="evidence" value="ECO:0007669"/>
    <property type="project" value="InterPro"/>
</dbReference>
<keyword evidence="2" id="KW-1003">Cell membrane</keyword>
<dbReference type="Pfam" id="PF00001">
    <property type="entry name" value="7tm_1"/>
    <property type="match status" value="2"/>
</dbReference>
<evidence type="ECO:0000256" key="4">
    <source>
        <dbReference type="ARBA" id="ARBA00022989"/>
    </source>
</evidence>
<evidence type="ECO:0000256" key="9">
    <source>
        <dbReference type="ARBA" id="ARBA00023180"/>
    </source>
</evidence>
<sequence length="231" mass="25258">MESIVSHAIMDPPENSTDGGQVMEDEQIRLKQTLGVVVVFVVAYILLFIVCVIGNSLVCLVIAKIPRMRTVTNFYILNLAVGDLLVGIFSMPFTLADNIIMGSNVPADASHIDFSYSASSSLFELSRALMFHNLSIWLVNGCGHTRSPARIRKYGWPFGYVMCKLSSAATVISAGASVFTLIAIAVDRFYAVIHPNEPKFTSEHNGVVIAIIWALAVIFAIPQYPGSRFIL</sequence>
<evidence type="ECO:0000256" key="13">
    <source>
        <dbReference type="SAM" id="Phobius"/>
    </source>
</evidence>
<gene>
    <name evidence="15" type="ORF">BRAFLDRAFT_73823</name>
</gene>
<protein>
    <recommendedName>
        <fullName evidence="14">G-protein coupled receptors family 1 profile domain-containing protein</fullName>
    </recommendedName>
</protein>
<feature type="transmembrane region" description="Helical" evidence="13">
    <location>
        <begin position="160"/>
        <end position="186"/>
    </location>
</feature>
<dbReference type="PROSITE" id="PS00237">
    <property type="entry name" value="G_PROTEIN_RECEP_F1_1"/>
    <property type="match status" value="1"/>
</dbReference>
<evidence type="ECO:0000256" key="1">
    <source>
        <dbReference type="ARBA" id="ARBA00004651"/>
    </source>
</evidence>
<evidence type="ECO:0000256" key="3">
    <source>
        <dbReference type="ARBA" id="ARBA00022692"/>
    </source>
</evidence>
<keyword evidence="9" id="KW-0325">Glycoprotein</keyword>
<dbReference type="GO" id="GO:0005886">
    <property type="term" value="C:plasma membrane"/>
    <property type="evidence" value="ECO:0007669"/>
    <property type="project" value="UniProtKB-SubCell"/>
</dbReference>
<accession>C3Z4K9</accession>
<dbReference type="PANTHER" id="PTHR24241">
    <property type="entry name" value="NEUROPEPTIDE RECEPTOR-RELATED G-PROTEIN COUPLED RECEPTOR"/>
    <property type="match status" value="1"/>
</dbReference>
<evidence type="ECO:0000256" key="11">
    <source>
        <dbReference type="ARBA" id="ARBA00025478"/>
    </source>
</evidence>
<dbReference type="SUPFAM" id="SSF81321">
    <property type="entry name" value="Family A G protein-coupled receptor-like"/>
    <property type="match status" value="1"/>
</dbReference>
<keyword evidence="10 12" id="KW-0807">Transducer</keyword>
<keyword evidence="5 12" id="KW-0297">G-protein coupled receptor</keyword>
<dbReference type="InterPro" id="IPR000276">
    <property type="entry name" value="GPCR_Rhodpsn"/>
</dbReference>
<dbReference type="eggNOG" id="KOG3656">
    <property type="taxonomic scope" value="Eukaryota"/>
</dbReference>
<dbReference type="PRINTS" id="PR01570">
    <property type="entry name" value="NPFFRECEPTOR"/>
</dbReference>
<evidence type="ECO:0000259" key="14">
    <source>
        <dbReference type="PROSITE" id="PS50262"/>
    </source>
</evidence>
<feature type="transmembrane region" description="Helical" evidence="13">
    <location>
        <begin position="75"/>
        <end position="96"/>
    </location>
</feature>
<comment type="function">
    <text evidence="11">Receptor for NPAF (A-18-F-amide) and NPFF (F-8-F-amide) neuropeptides, also known as morphine-modulating peptides. Can also be activated by a variety of naturally occurring or synthetic FMRF-amide like ligands. This receptor mediates its action by association with G proteins that activate a phosphatidylinositol-calcium second messenger system.</text>
</comment>
<organism>
    <name type="scientific">Branchiostoma floridae</name>
    <name type="common">Florida lancelet</name>
    <name type="synonym">Amphioxus</name>
    <dbReference type="NCBI Taxonomy" id="7739"/>
    <lineage>
        <taxon>Eukaryota</taxon>
        <taxon>Metazoa</taxon>
        <taxon>Chordata</taxon>
        <taxon>Cephalochordata</taxon>
        <taxon>Leptocardii</taxon>
        <taxon>Amphioxiformes</taxon>
        <taxon>Branchiostomatidae</taxon>
        <taxon>Branchiostoma</taxon>
    </lineage>
</organism>
<evidence type="ECO:0000256" key="12">
    <source>
        <dbReference type="RuleBase" id="RU000688"/>
    </source>
</evidence>